<dbReference type="PATRIC" id="fig|52.7.peg.6716"/>
<dbReference type="AlphaFoldDB" id="A0A0K1EMM0"/>
<gene>
    <name evidence="2" type="ORF">CMC5_061090</name>
</gene>
<protein>
    <recommendedName>
        <fullName evidence="1">YchJ-like middle NTF2-like domain-containing protein</fullName>
    </recommendedName>
</protein>
<accession>A0A0K1EMM0</accession>
<organism evidence="2 3">
    <name type="scientific">Chondromyces crocatus</name>
    <dbReference type="NCBI Taxonomy" id="52"/>
    <lineage>
        <taxon>Bacteria</taxon>
        <taxon>Pseudomonadati</taxon>
        <taxon>Myxococcota</taxon>
        <taxon>Polyangia</taxon>
        <taxon>Polyangiales</taxon>
        <taxon>Polyangiaceae</taxon>
        <taxon>Chondromyces</taxon>
    </lineage>
</organism>
<dbReference type="Gene3D" id="3.10.450.50">
    <property type="match status" value="1"/>
</dbReference>
<feature type="domain" description="YchJ-like middle NTF2-like" evidence="1">
    <location>
        <begin position="31"/>
        <end position="131"/>
    </location>
</feature>
<evidence type="ECO:0000313" key="3">
    <source>
        <dbReference type="Proteomes" id="UP000067626"/>
    </source>
</evidence>
<dbReference type="Pfam" id="PF17775">
    <property type="entry name" value="YchJ_M-like"/>
    <property type="match status" value="1"/>
</dbReference>
<dbReference type="SUPFAM" id="SSF54427">
    <property type="entry name" value="NTF2-like"/>
    <property type="match status" value="1"/>
</dbReference>
<name>A0A0K1EMM0_CHOCO</name>
<proteinExistence type="predicted"/>
<sequence length="154" mass="16899">MPKPQLCPCTSGLSYRACCAPFHAGGEPPDPRTLVRSRYAAFALKEAAYLVRTLDAAHPDRALDATLYTRAIKDGQLRYMGLTLLDAEDVDEVGVARVLFLAKIFERGRDRSFVELSDFRHDGTGWRYLAGINVAARELPAGGAGLTIARFRQG</sequence>
<dbReference type="OrthoDB" id="21421at2"/>
<dbReference type="RefSeq" id="WP_050433599.1">
    <property type="nucleotide sequence ID" value="NZ_CP012159.1"/>
</dbReference>
<keyword evidence="3" id="KW-1185">Reference proteome</keyword>
<dbReference type="Proteomes" id="UP000067626">
    <property type="component" value="Chromosome"/>
</dbReference>
<dbReference type="KEGG" id="ccro:CMC5_061090"/>
<evidence type="ECO:0000259" key="1">
    <source>
        <dbReference type="Pfam" id="PF17775"/>
    </source>
</evidence>
<reference evidence="2 3" key="1">
    <citation type="submission" date="2015-07" db="EMBL/GenBank/DDBJ databases">
        <title>Genome analysis of myxobacterium Chondromyces crocatus Cm c5 reveals a high potential for natural compound synthesis and the genetic basis for the loss of fruiting body formation.</title>
        <authorList>
            <person name="Zaburannyi N."/>
            <person name="Bunk B."/>
            <person name="Maier J."/>
            <person name="Overmann J."/>
            <person name="Mueller R."/>
        </authorList>
    </citation>
    <scope>NUCLEOTIDE SEQUENCE [LARGE SCALE GENOMIC DNA]</scope>
    <source>
        <strain evidence="2 3">Cm c5</strain>
    </source>
</reference>
<dbReference type="InterPro" id="IPR032710">
    <property type="entry name" value="NTF2-like_dom_sf"/>
</dbReference>
<dbReference type="InterPro" id="IPR048469">
    <property type="entry name" value="YchJ-like_M"/>
</dbReference>
<dbReference type="EMBL" id="CP012159">
    <property type="protein sequence ID" value="AKT41888.1"/>
    <property type="molecule type" value="Genomic_DNA"/>
</dbReference>
<evidence type="ECO:0000313" key="2">
    <source>
        <dbReference type="EMBL" id="AKT41888.1"/>
    </source>
</evidence>